<accession>A0ABD1CSS9</accession>
<comment type="caution">
    <text evidence="1">The sequence shown here is derived from an EMBL/GenBank/DDBJ whole genome shotgun (WGS) entry which is preliminary data.</text>
</comment>
<proteinExistence type="predicted"/>
<sequence>MHLKFVKIKKYLNISSTRTRRVWIKKSLPILAMFPFLLLPFTLVQQRYKWAAAFFGSPSNPPRVFVAICGCPFDLDAAVPGGSWR</sequence>
<evidence type="ECO:0000313" key="2">
    <source>
        <dbReference type="Proteomes" id="UP001562425"/>
    </source>
</evidence>
<protein>
    <submittedName>
        <fullName evidence="1">Uncharacterized protein</fullName>
    </submittedName>
</protein>
<evidence type="ECO:0000313" key="1">
    <source>
        <dbReference type="EMBL" id="KAL1379469.1"/>
    </source>
</evidence>
<gene>
    <name evidence="1" type="ORF">pipiens_014881</name>
</gene>
<organism evidence="1 2">
    <name type="scientific">Culex pipiens pipiens</name>
    <name type="common">Northern house mosquito</name>
    <dbReference type="NCBI Taxonomy" id="38569"/>
    <lineage>
        <taxon>Eukaryota</taxon>
        <taxon>Metazoa</taxon>
        <taxon>Ecdysozoa</taxon>
        <taxon>Arthropoda</taxon>
        <taxon>Hexapoda</taxon>
        <taxon>Insecta</taxon>
        <taxon>Pterygota</taxon>
        <taxon>Neoptera</taxon>
        <taxon>Endopterygota</taxon>
        <taxon>Diptera</taxon>
        <taxon>Nematocera</taxon>
        <taxon>Culicoidea</taxon>
        <taxon>Culicidae</taxon>
        <taxon>Culicinae</taxon>
        <taxon>Culicini</taxon>
        <taxon>Culex</taxon>
        <taxon>Culex</taxon>
    </lineage>
</organism>
<name>A0ABD1CSS9_CULPP</name>
<keyword evidence="2" id="KW-1185">Reference proteome</keyword>
<dbReference type="Proteomes" id="UP001562425">
    <property type="component" value="Unassembled WGS sequence"/>
</dbReference>
<reference evidence="1 2" key="1">
    <citation type="submission" date="2024-05" db="EMBL/GenBank/DDBJ databases">
        <title>Culex pipiens pipiens assembly and annotation.</title>
        <authorList>
            <person name="Alout H."/>
            <person name="Durand T."/>
        </authorList>
    </citation>
    <scope>NUCLEOTIDE SEQUENCE [LARGE SCALE GENOMIC DNA]</scope>
    <source>
        <strain evidence="1">HA-2024</strain>
        <tissue evidence="1">Whole body</tissue>
    </source>
</reference>
<dbReference type="EMBL" id="JBEHCU010009665">
    <property type="protein sequence ID" value="KAL1379469.1"/>
    <property type="molecule type" value="Genomic_DNA"/>
</dbReference>
<dbReference type="AlphaFoldDB" id="A0ABD1CSS9"/>